<comment type="caution">
    <text evidence="2">The sequence shown here is derived from an EMBL/GenBank/DDBJ whole genome shotgun (WGS) entry which is preliminary data.</text>
</comment>
<proteinExistence type="predicted"/>
<gene>
    <name evidence="2" type="ORF">IR213_04690</name>
</gene>
<feature type="transmembrane region" description="Helical" evidence="1">
    <location>
        <begin position="7"/>
        <end position="24"/>
    </location>
</feature>
<evidence type="ECO:0000313" key="3">
    <source>
        <dbReference type="Proteomes" id="UP000646211"/>
    </source>
</evidence>
<keyword evidence="3" id="KW-1185">Reference proteome</keyword>
<keyword evidence="1" id="KW-0812">Transmembrane</keyword>
<dbReference type="EMBL" id="JADHEC010000007">
    <property type="protein sequence ID" value="MBF2707889.1"/>
    <property type="molecule type" value="Genomic_DNA"/>
</dbReference>
<dbReference type="Proteomes" id="UP000646211">
    <property type="component" value="Unassembled WGS sequence"/>
</dbReference>
<evidence type="ECO:0000313" key="2">
    <source>
        <dbReference type="EMBL" id="MBF2707889.1"/>
    </source>
</evidence>
<evidence type="ECO:0000256" key="1">
    <source>
        <dbReference type="SAM" id="Phobius"/>
    </source>
</evidence>
<accession>A0A930UAI5</accession>
<dbReference type="AlphaFoldDB" id="A0A930UAI5"/>
<dbReference type="RefSeq" id="WP_194311155.1">
    <property type="nucleotide sequence ID" value="NZ_JADHEC010000007.1"/>
</dbReference>
<keyword evidence="1" id="KW-0472">Membrane</keyword>
<keyword evidence="1" id="KW-1133">Transmembrane helix</keyword>
<feature type="transmembrane region" description="Helical" evidence="1">
    <location>
        <begin position="30"/>
        <end position="49"/>
    </location>
</feature>
<organism evidence="2 3">
    <name type="scientific">Flavobacterium soyangense</name>
    <dbReference type="NCBI Taxonomy" id="2023265"/>
    <lineage>
        <taxon>Bacteria</taxon>
        <taxon>Pseudomonadati</taxon>
        <taxon>Bacteroidota</taxon>
        <taxon>Flavobacteriia</taxon>
        <taxon>Flavobacteriales</taxon>
        <taxon>Flavobacteriaceae</taxon>
        <taxon>Flavobacterium</taxon>
    </lineage>
</organism>
<name>A0A930UAI5_9FLAO</name>
<sequence>MQYLKYTPYLYLILGAAFIYDGIAKWNDPAATPKISLFIGALAIFMFFFRKRFAKKLEDRNKP</sequence>
<reference evidence="2" key="1">
    <citation type="submission" date="2020-11" db="EMBL/GenBank/DDBJ databases">
        <title>Genome of Flavobacterium soyangense.</title>
        <authorList>
            <person name="Liu Q."/>
            <person name="Xin Y.-H."/>
        </authorList>
    </citation>
    <scope>NUCLEOTIDE SEQUENCE</scope>
    <source>
        <strain evidence="2">CGMCC 1.13493</strain>
    </source>
</reference>
<protein>
    <submittedName>
        <fullName evidence="2">Uncharacterized protein</fullName>
    </submittedName>
</protein>